<sequence>MQQPQEKAKEVAGDPDILSPSSQQQESSLESTPRQLRSLVDIYETCNMAMLEPKCYEEVSNKEVWVKAMEEEIKMFEKNNTWELVDCPHGKDIIEVKWVYKTKLNPNGTIQKKVIRLRKTLYGLKQAPLAWYNKIDQYFTDQGFKRSKSKPTLYIKTQDDLIYTRNNMKMMNDIKKDMMKIFEMTDLDLINYFLDIERESQIDYGAAKRILNIYKA</sequence>
<dbReference type="AlphaFoldDB" id="A0A371GB10"/>
<name>A0A371GB10_MUCPR</name>
<dbReference type="Pfam" id="PF07727">
    <property type="entry name" value="RVT_2"/>
    <property type="match status" value="1"/>
</dbReference>
<protein>
    <submittedName>
        <fullName evidence="3">Copia protein</fullName>
    </submittedName>
</protein>
<evidence type="ECO:0000313" key="3">
    <source>
        <dbReference type="EMBL" id="RDX87750.1"/>
    </source>
</evidence>
<dbReference type="OrthoDB" id="1726228at2759"/>
<feature type="region of interest" description="Disordered" evidence="1">
    <location>
        <begin position="1"/>
        <end position="33"/>
    </location>
</feature>
<reference evidence="3" key="1">
    <citation type="submission" date="2018-05" db="EMBL/GenBank/DDBJ databases">
        <title>Draft genome of Mucuna pruriens seed.</title>
        <authorList>
            <person name="Nnadi N.E."/>
            <person name="Vos R."/>
            <person name="Hasami M.H."/>
            <person name="Devisetty U.K."/>
            <person name="Aguiy J.C."/>
        </authorList>
    </citation>
    <scope>NUCLEOTIDE SEQUENCE [LARGE SCALE GENOMIC DNA]</scope>
    <source>
        <strain evidence="3">JCA_2017</strain>
    </source>
</reference>
<proteinExistence type="predicted"/>
<feature type="compositionally biased region" description="Basic and acidic residues" evidence="1">
    <location>
        <begin position="1"/>
        <end position="12"/>
    </location>
</feature>
<dbReference type="Proteomes" id="UP000257109">
    <property type="component" value="Unassembled WGS sequence"/>
</dbReference>
<keyword evidence="4" id="KW-1185">Reference proteome</keyword>
<feature type="non-terminal residue" evidence="3">
    <location>
        <position position="1"/>
    </location>
</feature>
<evidence type="ECO:0000256" key="1">
    <source>
        <dbReference type="SAM" id="MobiDB-lite"/>
    </source>
</evidence>
<dbReference type="InterPro" id="IPR013103">
    <property type="entry name" value="RVT_2"/>
</dbReference>
<feature type="compositionally biased region" description="Low complexity" evidence="1">
    <location>
        <begin position="18"/>
        <end position="31"/>
    </location>
</feature>
<organism evidence="3 4">
    <name type="scientific">Mucuna pruriens</name>
    <name type="common">Velvet bean</name>
    <name type="synonym">Dolichos pruriens</name>
    <dbReference type="NCBI Taxonomy" id="157652"/>
    <lineage>
        <taxon>Eukaryota</taxon>
        <taxon>Viridiplantae</taxon>
        <taxon>Streptophyta</taxon>
        <taxon>Embryophyta</taxon>
        <taxon>Tracheophyta</taxon>
        <taxon>Spermatophyta</taxon>
        <taxon>Magnoliopsida</taxon>
        <taxon>eudicotyledons</taxon>
        <taxon>Gunneridae</taxon>
        <taxon>Pentapetalae</taxon>
        <taxon>rosids</taxon>
        <taxon>fabids</taxon>
        <taxon>Fabales</taxon>
        <taxon>Fabaceae</taxon>
        <taxon>Papilionoideae</taxon>
        <taxon>50 kb inversion clade</taxon>
        <taxon>NPAAA clade</taxon>
        <taxon>indigoferoid/millettioid clade</taxon>
        <taxon>Phaseoleae</taxon>
        <taxon>Mucuna</taxon>
    </lineage>
</organism>
<evidence type="ECO:0000313" key="4">
    <source>
        <dbReference type="Proteomes" id="UP000257109"/>
    </source>
</evidence>
<feature type="domain" description="Reverse transcriptase Ty1/copia-type" evidence="2">
    <location>
        <begin position="111"/>
        <end position="198"/>
    </location>
</feature>
<comment type="caution">
    <text evidence="3">The sequence shown here is derived from an EMBL/GenBank/DDBJ whole genome shotgun (WGS) entry which is preliminary data.</text>
</comment>
<gene>
    <name evidence="3" type="primary">GIP</name>
    <name evidence="3" type="ORF">CR513_30738</name>
</gene>
<dbReference type="STRING" id="157652.A0A371GB10"/>
<accession>A0A371GB10</accession>
<evidence type="ECO:0000259" key="2">
    <source>
        <dbReference type="Pfam" id="PF07727"/>
    </source>
</evidence>
<dbReference type="EMBL" id="QJKJ01006139">
    <property type="protein sequence ID" value="RDX87750.1"/>
    <property type="molecule type" value="Genomic_DNA"/>
</dbReference>